<gene>
    <name evidence="1" type="ORF">M9H77_24865</name>
</gene>
<evidence type="ECO:0000313" key="2">
    <source>
        <dbReference type="Proteomes" id="UP001060085"/>
    </source>
</evidence>
<evidence type="ECO:0000313" key="1">
    <source>
        <dbReference type="EMBL" id="KAI5656072.1"/>
    </source>
</evidence>
<sequence>MAQPEPVAIPAAPAPAPEASPAASPRPAAQKEKKTADPTQSTQSTLNGECPASSSSSESTLWLDIPIEGGV</sequence>
<reference evidence="2" key="1">
    <citation type="journal article" date="2023" name="Nat. Plants">
        <title>Single-cell RNA sequencing provides a high-resolution roadmap for understanding the multicellular compartmentation of specialized metabolism.</title>
        <authorList>
            <person name="Sun S."/>
            <person name="Shen X."/>
            <person name="Li Y."/>
            <person name="Li Y."/>
            <person name="Wang S."/>
            <person name="Li R."/>
            <person name="Zhang H."/>
            <person name="Shen G."/>
            <person name="Guo B."/>
            <person name="Wei J."/>
            <person name="Xu J."/>
            <person name="St-Pierre B."/>
            <person name="Chen S."/>
            <person name="Sun C."/>
        </authorList>
    </citation>
    <scope>NUCLEOTIDE SEQUENCE [LARGE SCALE GENOMIC DNA]</scope>
</reference>
<protein>
    <submittedName>
        <fullName evidence="1">Uncharacterized protein</fullName>
    </submittedName>
</protein>
<keyword evidence="2" id="KW-1185">Reference proteome</keyword>
<organism evidence="1 2">
    <name type="scientific">Catharanthus roseus</name>
    <name type="common">Madagascar periwinkle</name>
    <name type="synonym">Vinca rosea</name>
    <dbReference type="NCBI Taxonomy" id="4058"/>
    <lineage>
        <taxon>Eukaryota</taxon>
        <taxon>Viridiplantae</taxon>
        <taxon>Streptophyta</taxon>
        <taxon>Embryophyta</taxon>
        <taxon>Tracheophyta</taxon>
        <taxon>Spermatophyta</taxon>
        <taxon>Magnoliopsida</taxon>
        <taxon>eudicotyledons</taxon>
        <taxon>Gunneridae</taxon>
        <taxon>Pentapetalae</taxon>
        <taxon>asterids</taxon>
        <taxon>lamiids</taxon>
        <taxon>Gentianales</taxon>
        <taxon>Apocynaceae</taxon>
        <taxon>Rauvolfioideae</taxon>
        <taxon>Vinceae</taxon>
        <taxon>Catharanthinae</taxon>
        <taxon>Catharanthus</taxon>
    </lineage>
</organism>
<dbReference type="EMBL" id="CM044706">
    <property type="protein sequence ID" value="KAI5656072.1"/>
    <property type="molecule type" value="Genomic_DNA"/>
</dbReference>
<proteinExistence type="predicted"/>
<comment type="caution">
    <text evidence="1">The sequence shown here is derived from an EMBL/GenBank/DDBJ whole genome shotgun (WGS) entry which is preliminary data.</text>
</comment>
<accession>A0ACC0A7Z1</accession>
<name>A0ACC0A7Z1_CATRO</name>
<dbReference type="Proteomes" id="UP001060085">
    <property type="component" value="Linkage Group LG06"/>
</dbReference>